<name>A0ABY5KWB6_9CELL</name>
<feature type="compositionally biased region" description="Low complexity" evidence="1">
    <location>
        <begin position="262"/>
        <end position="273"/>
    </location>
</feature>
<evidence type="ECO:0008006" key="4">
    <source>
        <dbReference type="Google" id="ProtNLM"/>
    </source>
</evidence>
<dbReference type="EMBL" id="CP101988">
    <property type="protein sequence ID" value="UUI74025.1"/>
    <property type="molecule type" value="Genomic_DNA"/>
</dbReference>
<evidence type="ECO:0000313" key="2">
    <source>
        <dbReference type="EMBL" id="UUI74025.1"/>
    </source>
</evidence>
<keyword evidence="3" id="KW-1185">Reference proteome</keyword>
<evidence type="ECO:0000313" key="3">
    <source>
        <dbReference type="Proteomes" id="UP001316189"/>
    </source>
</evidence>
<proteinExistence type="predicted"/>
<reference evidence="2 3" key="1">
    <citation type="submission" date="2022-07" db="EMBL/GenBank/DDBJ databases">
        <title>Novel species in genus cellulomonas.</title>
        <authorList>
            <person name="Ye L."/>
        </authorList>
    </citation>
    <scope>NUCLEOTIDE SEQUENCE [LARGE SCALE GENOMIC DNA]</scope>
    <source>
        <strain evidence="3">zg-Y338</strain>
    </source>
</reference>
<gene>
    <name evidence="2" type="ORF">NP064_09230</name>
</gene>
<feature type="region of interest" description="Disordered" evidence="1">
    <location>
        <begin position="1"/>
        <end position="80"/>
    </location>
</feature>
<accession>A0ABY5KWB6</accession>
<organism evidence="2 3">
    <name type="scientific">Cellulomonas chengniuliangii</name>
    <dbReference type="NCBI Taxonomy" id="2968084"/>
    <lineage>
        <taxon>Bacteria</taxon>
        <taxon>Bacillati</taxon>
        <taxon>Actinomycetota</taxon>
        <taxon>Actinomycetes</taxon>
        <taxon>Micrococcales</taxon>
        <taxon>Cellulomonadaceae</taxon>
        <taxon>Cellulomonas</taxon>
    </lineage>
</organism>
<dbReference type="Proteomes" id="UP001316189">
    <property type="component" value="Chromosome"/>
</dbReference>
<sequence>MLSREERAARARAALAHAEQRTGARPLVLPGGTVVPRPPGSSAPGLGASGPSASGPGAATEPAQPVPAAAPDASEARGGEARNASLLLSERPSLPVPDELAALLPDGLRRGGITAVTGSTSLLLALLAHACAEGAWAAVVGQPSMGLLAAAQAGVALERLALVPRPGPDAPSVVAALVDGLDVVLVGPGAALADGDRRRLGARARDRGAVLLSSTAWPGANVVLTAASQRWSGAEDGAGRLRAHELRVTRSGRGGAGVPQSLTLTLPLGRPAGGTPPAPGAGKRQAAPTQKAASAPLRLVG</sequence>
<feature type="region of interest" description="Disordered" evidence="1">
    <location>
        <begin position="251"/>
        <end position="301"/>
    </location>
</feature>
<feature type="compositionally biased region" description="Low complexity" evidence="1">
    <location>
        <begin position="42"/>
        <end position="73"/>
    </location>
</feature>
<evidence type="ECO:0000256" key="1">
    <source>
        <dbReference type="SAM" id="MobiDB-lite"/>
    </source>
</evidence>
<protein>
    <recommendedName>
        <fullName evidence="4">Protein RecA</fullName>
    </recommendedName>
</protein>
<dbReference type="RefSeq" id="WP_227569350.1">
    <property type="nucleotide sequence ID" value="NZ_CP101988.1"/>
</dbReference>